<dbReference type="Proteomes" id="UP001219568">
    <property type="component" value="Unassembled WGS sequence"/>
</dbReference>
<dbReference type="EMBL" id="JAQJZL010000005">
    <property type="protein sequence ID" value="KAJ6041308.1"/>
    <property type="molecule type" value="Genomic_DNA"/>
</dbReference>
<dbReference type="AlphaFoldDB" id="A0AAD6N8A2"/>
<evidence type="ECO:0000313" key="2">
    <source>
        <dbReference type="EMBL" id="KAJ6041308.1"/>
    </source>
</evidence>
<accession>A0AAD6N8A2</accession>
<name>A0AAD6N8A2_PENCN</name>
<feature type="transmembrane region" description="Helical" evidence="1">
    <location>
        <begin position="216"/>
        <end position="235"/>
    </location>
</feature>
<evidence type="ECO:0000256" key="1">
    <source>
        <dbReference type="SAM" id="Phobius"/>
    </source>
</evidence>
<protein>
    <submittedName>
        <fullName evidence="2">Uncharacterized protein</fullName>
    </submittedName>
</protein>
<feature type="transmembrane region" description="Helical" evidence="1">
    <location>
        <begin position="365"/>
        <end position="395"/>
    </location>
</feature>
<feature type="transmembrane region" description="Helical" evidence="1">
    <location>
        <begin position="322"/>
        <end position="345"/>
    </location>
</feature>
<dbReference type="Pfam" id="PF11915">
    <property type="entry name" value="DUF3433"/>
    <property type="match status" value="2"/>
</dbReference>
<reference evidence="2" key="1">
    <citation type="journal article" date="2023" name="IMA Fungus">
        <title>Comparative genomic study of the Penicillium genus elucidates a diverse pangenome and 15 lateral gene transfer events.</title>
        <authorList>
            <person name="Petersen C."/>
            <person name="Sorensen T."/>
            <person name="Nielsen M.R."/>
            <person name="Sondergaard T.E."/>
            <person name="Sorensen J.L."/>
            <person name="Fitzpatrick D.A."/>
            <person name="Frisvad J.C."/>
            <person name="Nielsen K.L."/>
        </authorList>
    </citation>
    <scope>NUCLEOTIDE SEQUENCE</scope>
    <source>
        <strain evidence="2">IBT 15450</strain>
    </source>
</reference>
<sequence length="412" mass="44936">MRIRTQLLVDKYNSDRAELNLARQNTTLTETKSIFIFDEDSVTAFLAWQYLPVAIATVVAICWEPLDVAVRRLEPFYQLCSNDGGIASNAMCLDYVAKFTPTVPYSAVCNRHYAVAISATLYIITASVIPVFTGGLWTIDWGSLSPSSQRPKGPNIATISVHAGFTITAQADSTIRTTFQLTANRSPGHPLYLTNADRTFAGDRGDGGGWWLSKRAIWSAEVFIWLGQAAIAAAIYKVARALGSDSMAESIKPTIAKMVFTLCTSFGGMMWQSIQRDVQVFEPWRQLTRNGRGSIFEALVQSDIVSLGLVGGMAVSLRRGWLVSLWASFSVVMVHVAVVFVPPLLELAYAAGILNDSPYEQRVFGVLQGASGLALAVTGVAIHLVIFGNMLFLLLSGRSRPLMPRRPTTIAS</sequence>
<feature type="transmembrane region" description="Helical" evidence="1">
    <location>
        <begin position="113"/>
        <end position="139"/>
    </location>
</feature>
<keyword evidence="1" id="KW-0812">Transmembrane</keyword>
<keyword evidence="3" id="KW-1185">Reference proteome</keyword>
<reference evidence="2" key="2">
    <citation type="submission" date="2023-01" db="EMBL/GenBank/DDBJ databases">
        <authorList>
            <person name="Petersen C."/>
        </authorList>
    </citation>
    <scope>NUCLEOTIDE SEQUENCE</scope>
    <source>
        <strain evidence="2">IBT 15450</strain>
    </source>
</reference>
<organism evidence="2 3">
    <name type="scientific">Penicillium canescens</name>
    <dbReference type="NCBI Taxonomy" id="5083"/>
    <lineage>
        <taxon>Eukaryota</taxon>
        <taxon>Fungi</taxon>
        <taxon>Dikarya</taxon>
        <taxon>Ascomycota</taxon>
        <taxon>Pezizomycotina</taxon>
        <taxon>Eurotiomycetes</taxon>
        <taxon>Eurotiomycetidae</taxon>
        <taxon>Eurotiales</taxon>
        <taxon>Aspergillaceae</taxon>
        <taxon>Penicillium</taxon>
    </lineage>
</organism>
<keyword evidence="1" id="KW-0472">Membrane</keyword>
<keyword evidence="1" id="KW-1133">Transmembrane helix</keyword>
<comment type="caution">
    <text evidence="2">The sequence shown here is derived from an EMBL/GenBank/DDBJ whole genome shotgun (WGS) entry which is preliminary data.</text>
</comment>
<gene>
    <name evidence="2" type="ORF">N7460_006698</name>
</gene>
<evidence type="ECO:0000313" key="3">
    <source>
        <dbReference type="Proteomes" id="UP001219568"/>
    </source>
</evidence>
<proteinExistence type="predicted"/>
<dbReference type="InterPro" id="IPR021840">
    <property type="entry name" value="DUF3433"/>
</dbReference>
<dbReference type="PANTHER" id="PTHR37544:SF3">
    <property type="entry name" value="SPRAY"/>
    <property type="match status" value="1"/>
</dbReference>
<dbReference type="PANTHER" id="PTHR37544">
    <property type="entry name" value="SPRAY-RELATED"/>
    <property type="match status" value="1"/>
</dbReference>